<evidence type="ECO:0000256" key="1">
    <source>
        <dbReference type="ARBA" id="ARBA00023015"/>
    </source>
</evidence>
<dbReference type="Gene3D" id="1.10.10.1320">
    <property type="entry name" value="Anti-sigma factor, zinc-finger domain"/>
    <property type="match status" value="1"/>
</dbReference>
<evidence type="ECO:0000256" key="3">
    <source>
        <dbReference type="SAM" id="Phobius"/>
    </source>
</evidence>
<evidence type="ECO:0000313" key="5">
    <source>
        <dbReference type="EMBL" id="MDT0439603.1"/>
    </source>
</evidence>
<dbReference type="AlphaFoldDB" id="A0ABD5EY59"/>
<dbReference type="Pfam" id="PF13490">
    <property type="entry name" value="zf-HC2"/>
    <property type="match status" value="1"/>
</dbReference>
<gene>
    <name evidence="5" type="ORF">RM877_33590</name>
</gene>
<keyword evidence="2" id="KW-0804">Transcription</keyword>
<sequence length="267" mass="27055">MSAQHPSDALVRAYTRGDTDLPADRLWAVEAHLEGCSGCRARLAAEAGGLPDVTALLTTVRDGLEPGLAASRPAARGARRVTAWTTPVMAPWLATIVAVTAVAVLLDRTARWSGGVSPVLLLAPALPLAGVAAAWTRGLDPAFELTAATPRAGLPLLLRRTLTVLAVLLPVHATAGLLTGVALAQWLLPSLALTAAALALGGVIGVGRATAVLGVLWSAAVLAPAVTLGSAPLLRPGGLPGWAGVLVLGVGVLLARRRAYTTSPGPR</sequence>
<feature type="domain" description="Putative zinc-finger" evidence="4">
    <location>
        <begin position="19"/>
        <end position="40"/>
    </location>
</feature>
<feature type="transmembrane region" description="Helical" evidence="3">
    <location>
        <begin position="118"/>
        <end position="136"/>
    </location>
</feature>
<evidence type="ECO:0000256" key="2">
    <source>
        <dbReference type="ARBA" id="ARBA00023163"/>
    </source>
</evidence>
<feature type="transmembrane region" description="Helical" evidence="3">
    <location>
        <begin position="239"/>
        <end position="255"/>
    </location>
</feature>
<dbReference type="Proteomes" id="UP001183535">
    <property type="component" value="Unassembled WGS sequence"/>
</dbReference>
<reference evidence="6" key="1">
    <citation type="submission" date="2023-07" db="EMBL/GenBank/DDBJ databases">
        <title>30 novel species of actinomycetes from the DSMZ collection.</title>
        <authorList>
            <person name="Nouioui I."/>
        </authorList>
    </citation>
    <scope>NUCLEOTIDE SEQUENCE [LARGE SCALE GENOMIC DNA]</scope>
    <source>
        <strain evidence="6">DSM 41981</strain>
    </source>
</reference>
<dbReference type="InterPro" id="IPR041916">
    <property type="entry name" value="Anti_sigma_zinc_sf"/>
</dbReference>
<keyword evidence="6" id="KW-1185">Reference proteome</keyword>
<protein>
    <submittedName>
        <fullName evidence="5">Zf-HC2 domain-containing protein</fullName>
    </submittedName>
</protein>
<accession>A0ABD5EY59</accession>
<evidence type="ECO:0000259" key="4">
    <source>
        <dbReference type="Pfam" id="PF13490"/>
    </source>
</evidence>
<name>A0ABD5EY59_9ACTN</name>
<dbReference type="EMBL" id="JAVRES010000029">
    <property type="protein sequence ID" value="MDT0439603.1"/>
    <property type="molecule type" value="Genomic_DNA"/>
</dbReference>
<organism evidence="5 6">
    <name type="scientific">Streptomyces doudnae</name>
    <dbReference type="NCBI Taxonomy" id="3075536"/>
    <lineage>
        <taxon>Bacteria</taxon>
        <taxon>Bacillati</taxon>
        <taxon>Actinomycetota</taxon>
        <taxon>Actinomycetes</taxon>
        <taxon>Kitasatosporales</taxon>
        <taxon>Streptomycetaceae</taxon>
        <taxon>Streptomyces</taxon>
    </lineage>
</organism>
<feature type="transmembrane region" description="Helical" evidence="3">
    <location>
        <begin position="184"/>
        <end position="204"/>
    </location>
</feature>
<feature type="transmembrane region" description="Helical" evidence="3">
    <location>
        <begin position="81"/>
        <end position="106"/>
    </location>
</feature>
<feature type="transmembrane region" description="Helical" evidence="3">
    <location>
        <begin position="211"/>
        <end position="233"/>
    </location>
</feature>
<dbReference type="InterPro" id="IPR027383">
    <property type="entry name" value="Znf_put"/>
</dbReference>
<comment type="caution">
    <text evidence="5">The sequence shown here is derived from an EMBL/GenBank/DDBJ whole genome shotgun (WGS) entry which is preliminary data.</text>
</comment>
<proteinExistence type="predicted"/>
<evidence type="ECO:0000313" key="6">
    <source>
        <dbReference type="Proteomes" id="UP001183535"/>
    </source>
</evidence>
<keyword evidence="3" id="KW-0472">Membrane</keyword>
<dbReference type="RefSeq" id="WP_093830211.1">
    <property type="nucleotide sequence ID" value="NZ_JAVRES010000029.1"/>
</dbReference>
<keyword evidence="3" id="KW-1133">Transmembrane helix</keyword>
<keyword evidence="1" id="KW-0805">Transcription regulation</keyword>
<keyword evidence="3" id="KW-0812">Transmembrane</keyword>
<feature type="transmembrane region" description="Helical" evidence="3">
    <location>
        <begin position="157"/>
        <end position="178"/>
    </location>
</feature>